<organism evidence="5 6">
    <name type="scientific">Rotaria sordida</name>
    <dbReference type="NCBI Taxonomy" id="392033"/>
    <lineage>
        <taxon>Eukaryota</taxon>
        <taxon>Metazoa</taxon>
        <taxon>Spiralia</taxon>
        <taxon>Gnathifera</taxon>
        <taxon>Rotifera</taxon>
        <taxon>Eurotatoria</taxon>
        <taxon>Bdelloidea</taxon>
        <taxon>Philodinida</taxon>
        <taxon>Philodinidae</taxon>
        <taxon>Rotaria</taxon>
    </lineage>
</organism>
<protein>
    <recommendedName>
        <fullName evidence="3">L-Fucosyltransferase</fullName>
        <ecNumber evidence="3">2.4.1.-</ecNumber>
    </recommendedName>
</protein>
<evidence type="ECO:0000313" key="5">
    <source>
        <dbReference type="EMBL" id="CAF1635838.1"/>
    </source>
</evidence>
<dbReference type="GO" id="GO:0005975">
    <property type="term" value="P:carbohydrate metabolic process"/>
    <property type="evidence" value="ECO:0007669"/>
    <property type="project" value="InterPro"/>
</dbReference>
<dbReference type="AlphaFoldDB" id="A0A816DMA6"/>
<comment type="pathway">
    <text evidence="3">Protein modification; protein glycosylation.</text>
</comment>
<dbReference type="Pfam" id="PF01531">
    <property type="entry name" value="Glyco_transf_11"/>
    <property type="match status" value="1"/>
</dbReference>
<evidence type="ECO:0000313" key="6">
    <source>
        <dbReference type="Proteomes" id="UP000663870"/>
    </source>
</evidence>
<dbReference type="Proteomes" id="UP000663854">
    <property type="component" value="Unassembled WGS sequence"/>
</dbReference>
<dbReference type="PANTHER" id="PTHR11927:SF9">
    <property type="entry name" value="L-FUCOSYLTRANSFERASE"/>
    <property type="match status" value="1"/>
</dbReference>
<feature type="non-terminal residue" evidence="5">
    <location>
        <position position="1"/>
    </location>
</feature>
<dbReference type="Proteomes" id="UP000663870">
    <property type="component" value="Unassembled WGS sequence"/>
</dbReference>
<keyword evidence="3" id="KW-0325">Glycoprotein</keyword>
<dbReference type="EMBL" id="CAJNOH010006765">
    <property type="protein sequence ID" value="CAF1440805.1"/>
    <property type="molecule type" value="Genomic_DNA"/>
</dbReference>
<keyword evidence="3" id="KW-0333">Golgi apparatus</keyword>
<evidence type="ECO:0000256" key="1">
    <source>
        <dbReference type="ARBA" id="ARBA00022676"/>
    </source>
</evidence>
<keyword evidence="2 3" id="KW-0808">Transferase</keyword>
<reference evidence="5" key="1">
    <citation type="submission" date="2021-02" db="EMBL/GenBank/DDBJ databases">
        <authorList>
            <person name="Nowell W R."/>
        </authorList>
    </citation>
    <scope>NUCLEOTIDE SEQUENCE</scope>
</reference>
<keyword evidence="3" id="KW-0735">Signal-anchor</keyword>
<evidence type="ECO:0000256" key="2">
    <source>
        <dbReference type="ARBA" id="ARBA00022679"/>
    </source>
</evidence>
<comment type="similarity">
    <text evidence="3">Belongs to the glycosyltransferase 11 family.</text>
</comment>
<accession>A0A816DMA6</accession>
<dbReference type="GO" id="GO:0008107">
    <property type="term" value="F:galactoside 2-alpha-L-fucosyltransferase activity"/>
    <property type="evidence" value="ECO:0007669"/>
    <property type="project" value="InterPro"/>
</dbReference>
<dbReference type="InterPro" id="IPR002516">
    <property type="entry name" value="Glyco_trans_11"/>
</dbReference>
<proteinExistence type="inferred from homology"/>
<comment type="caution">
    <text evidence="5">The sequence shown here is derived from an EMBL/GenBank/DDBJ whole genome shotgun (WGS) entry which is preliminary data.</text>
</comment>
<evidence type="ECO:0000256" key="3">
    <source>
        <dbReference type="RuleBase" id="RU363129"/>
    </source>
</evidence>
<keyword evidence="6" id="KW-1185">Reference proteome</keyword>
<evidence type="ECO:0000313" key="4">
    <source>
        <dbReference type="EMBL" id="CAF1440805.1"/>
    </source>
</evidence>
<dbReference type="GO" id="GO:0032580">
    <property type="term" value="C:Golgi cisterna membrane"/>
    <property type="evidence" value="ECO:0007669"/>
    <property type="project" value="UniProtKB-SubCell"/>
</dbReference>
<dbReference type="EMBL" id="CAJNOL010008371">
    <property type="protein sequence ID" value="CAF1635838.1"/>
    <property type="molecule type" value="Genomic_DNA"/>
</dbReference>
<comment type="subcellular location">
    <subcellularLocation>
        <location evidence="3">Golgi apparatus</location>
        <location evidence="3">Golgi stack membrane</location>
        <topology evidence="3">Single-pass type II membrane protein</topology>
    </subcellularLocation>
</comment>
<name>A0A816DMA6_9BILA</name>
<gene>
    <name evidence="5" type="ORF">JXQ802_LOCUS52480</name>
    <name evidence="4" type="ORF">PYM288_LOCUS36144</name>
</gene>
<keyword evidence="3" id="KW-0812">Transmembrane</keyword>
<sequence>SSDDKPYCENLFRNRSNISITPQSFSMGDDLITLSLCEHSIITGGTFGWWSGYLANGQVLHDKIYPSGCERREHYYPPWYLIDGKVRAYKNSNYTL</sequence>
<keyword evidence="1 3" id="KW-0328">Glycosyltransferase</keyword>
<dbReference type="PANTHER" id="PTHR11927">
    <property type="entry name" value="GALACTOSIDE 2-L-FUCOSYLTRANSFERASE"/>
    <property type="match status" value="1"/>
</dbReference>
<dbReference type="EC" id="2.4.1.-" evidence="3"/>